<dbReference type="InterPro" id="IPR011969">
    <property type="entry name" value="Clan_AA_Asp_peptidase_C"/>
</dbReference>
<keyword evidence="2" id="KW-1185">Reference proteome</keyword>
<dbReference type="AlphaFoldDB" id="A0A5B0WQ03"/>
<gene>
    <name evidence="1" type="ORF">F0M18_16690</name>
</gene>
<sequence>MPGAAVLKVDGERKMLREGQDFKGVKLVAVYSRTATLEVAGKQLVLGLSQKVGTNYQRPAEQVVTIARDARLQYRTNAQINGRQLQVLVDTGANMVAMNEAEASRLGIDLGSAARVQVETAAGVVPAWSVTLRSVDVGGIRIDNVPATVISGEFPGTVLLGMTYLRHVKFEENQGILTLSRTH</sequence>
<dbReference type="InterPro" id="IPR001969">
    <property type="entry name" value="Aspartic_peptidase_AS"/>
</dbReference>
<dbReference type="GO" id="GO:0004190">
    <property type="term" value="F:aspartic-type endopeptidase activity"/>
    <property type="evidence" value="ECO:0007669"/>
    <property type="project" value="InterPro"/>
</dbReference>
<dbReference type="NCBIfam" id="TIGR02281">
    <property type="entry name" value="clan_AA_DTGA"/>
    <property type="match status" value="1"/>
</dbReference>
<evidence type="ECO:0000313" key="2">
    <source>
        <dbReference type="Proteomes" id="UP000323708"/>
    </source>
</evidence>
<dbReference type="Proteomes" id="UP000323708">
    <property type="component" value="Unassembled WGS sequence"/>
</dbReference>
<organism evidence="1 2">
    <name type="scientific">Pseudohalioglobus sediminis</name>
    <dbReference type="NCBI Taxonomy" id="2606449"/>
    <lineage>
        <taxon>Bacteria</taxon>
        <taxon>Pseudomonadati</taxon>
        <taxon>Pseudomonadota</taxon>
        <taxon>Gammaproteobacteria</taxon>
        <taxon>Cellvibrionales</taxon>
        <taxon>Halieaceae</taxon>
        <taxon>Pseudohalioglobus</taxon>
    </lineage>
</organism>
<dbReference type="InterPro" id="IPR034122">
    <property type="entry name" value="Retropepsin-like_bacterial"/>
</dbReference>
<dbReference type="SUPFAM" id="SSF50630">
    <property type="entry name" value="Acid proteases"/>
    <property type="match status" value="1"/>
</dbReference>
<dbReference type="PROSITE" id="PS00141">
    <property type="entry name" value="ASP_PROTEASE"/>
    <property type="match status" value="1"/>
</dbReference>
<keyword evidence="1" id="KW-0645">Protease</keyword>
<proteinExistence type="predicted"/>
<dbReference type="CDD" id="cd05483">
    <property type="entry name" value="retropepsin_like_bacteria"/>
    <property type="match status" value="1"/>
</dbReference>
<dbReference type="InterPro" id="IPR021109">
    <property type="entry name" value="Peptidase_aspartic_dom_sf"/>
</dbReference>
<dbReference type="EC" id="3.4.23.-" evidence="1"/>
<dbReference type="EMBL" id="VTUX01000009">
    <property type="protein sequence ID" value="KAA1189023.1"/>
    <property type="molecule type" value="Genomic_DNA"/>
</dbReference>
<dbReference type="GO" id="GO:0006508">
    <property type="term" value="P:proteolysis"/>
    <property type="evidence" value="ECO:0007669"/>
    <property type="project" value="UniProtKB-KW"/>
</dbReference>
<name>A0A5B0WQ03_9GAMM</name>
<comment type="caution">
    <text evidence="1">The sequence shown here is derived from an EMBL/GenBank/DDBJ whole genome shotgun (WGS) entry which is preliminary data.</text>
</comment>
<accession>A0A5B0WQ03</accession>
<dbReference type="Pfam" id="PF13975">
    <property type="entry name" value="gag-asp_proteas"/>
    <property type="match status" value="1"/>
</dbReference>
<dbReference type="Gene3D" id="2.40.70.10">
    <property type="entry name" value="Acid Proteases"/>
    <property type="match status" value="1"/>
</dbReference>
<keyword evidence="1" id="KW-0378">Hydrolase</keyword>
<reference evidence="1 2" key="1">
    <citation type="submission" date="2019-09" db="EMBL/GenBank/DDBJ databases">
        <authorList>
            <person name="Chen X.-Y."/>
        </authorList>
    </citation>
    <scope>NUCLEOTIDE SEQUENCE [LARGE SCALE GENOMIC DNA]</scope>
    <source>
        <strain evidence="1 2">NY5</strain>
    </source>
</reference>
<protein>
    <submittedName>
        <fullName evidence="1">TIGR02281 family clan AA aspartic protease</fullName>
        <ecNumber evidence="1">3.4.23.-</ecNumber>
    </submittedName>
</protein>
<evidence type="ECO:0000313" key="1">
    <source>
        <dbReference type="EMBL" id="KAA1189023.1"/>
    </source>
</evidence>